<evidence type="ECO:0000313" key="1">
    <source>
        <dbReference type="EMBL" id="RYP84962.1"/>
    </source>
</evidence>
<accession>A0A4Q4ZAN7</accession>
<dbReference type="OrthoDB" id="3264463at2"/>
<proteinExistence type="predicted"/>
<reference evidence="1 2" key="1">
    <citation type="submission" date="2019-01" db="EMBL/GenBank/DDBJ databases">
        <title>Nocardioides guangzhouensis sp. nov., an actinobacterium isolated from soil.</title>
        <authorList>
            <person name="Fu Y."/>
            <person name="Cai Y."/>
            <person name="Lin Z."/>
            <person name="Chen P."/>
        </authorList>
    </citation>
    <scope>NUCLEOTIDE SEQUENCE [LARGE SCALE GENOMIC DNA]</scope>
    <source>
        <strain evidence="1 2">130</strain>
    </source>
</reference>
<dbReference type="EMBL" id="SDKM01000020">
    <property type="protein sequence ID" value="RYP84962.1"/>
    <property type="molecule type" value="Genomic_DNA"/>
</dbReference>
<keyword evidence="2" id="KW-1185">Reference proteome</keyword>
<organism evidence="1 2">
    <name type="scientific">Nocardioides guangzhouensis</name>
    <dbReference type="NCBI Taxonomy" id="2497878"/>
    <lineage>
        <taxon>Bacteria</taxon>
        <taxon>Bacillati</taxon>
        <taxon>Actinomycetota</taxon>
        <taxon>Actinomycetes</taxon>
        <taxon>Propionibacteriales</taxon>
        <taxon>Nocardioidaceae</taxon>
        <taxon>Nocardioides</taxon>
    </lineage>
</organism>
<protein>
    <submittedName>
        <fullName evidence="1">DUF4192 family protein</fullName>
    </submittedName>
</protein>
<sequence length="436" mass="46286">MQDGSLASHPAVLAAAPTVARPALMGRKLPPTTHFPCTGRASAVVVHRTGHGGRAASVPAGSVVGMTHTDPSLPSPTPVPSPGGGLPARTLLARSPGDLLAAVPVVLGFRATDSVVMLTFPRTPPRRRRRAGPSRQPEAFHARIDLPASPADLPEVADALLDPVLRHRIDRVALVVYTPDAALAAQAAGVLATRFTEAGVDLVDLLHADGKRWFALLPGRPPEAYAGTPYDDRSHPFLAQAVLDGRVTLGSRDALAAGLIADDQAAVEAVDQLARSLDRAGPEGHESERQWVDSALDRRLAGEAWSDGDVARLLVDLRDVRLRDLAWLRMTRSSAAGHVEVWRDVVRRCPAHLLPAPACLLAFAAWLAGHGALAWCALDRCRGADPDYRLAGLVATLLDHAVPPSTWHPPRDPDPDLAADATALRVRSQTARGTRH</sequence>
<gene>
    <name evidence="1" type="ORF">EKO23_14475</name>
</gene>
<dbReference type="Pfam" id="PF13830">
    <property type="entry name" value="DUF4192"/>
    <property type="match status" value="1"/>
</dbReference>
<evidence type="ECO:0000313" key="2">
    <source>
        <dbReference type="Proteomes" id="UP000295198"/>
    </source>
</evidence>
<name>A0A4Q4ZAN7_9ACTN</name>
<dbReference type="AlphaFoldDB" id="A0A4Q4ZAN7"/>
<dbReference type="Proteomes" id="UP000295198">
    <property type="component" value="Unassembled WGS sequence"/>
</dbReference>
<dbReference type="InterPro" id="IPR025447">
    <property type="entry name" value="DUF4192"/>
</dbReference>
<comment type="caution">
    <text evidence="1">The sequence shown here is derived from an EMBL/GenBank/DDBJ whole genome shotgun (WGS) entry which is preliminary data.</text>
</comment>